<dbReference type="CDD" id="cd00038">
    <property type="entry name" value="CAP_ED"/>
    <property type="match status" value="1"/>
</dbReference>
<name>A0A940YL90_9BURK</name>
<dbReference type="PROSITE" id="PS50042">
    <property type="entry name" value="CNMP_BINDING_3"/>
    <property type="match status" value="1"/>
</dbReference>
<dbReference type="RefSeq" id="WP_210801580.1">
    <property type="nucleotide sequence ID" value="NZ_JAGQDE010000006.1"/>
</dbReference>
<dbReference type="SUPFAM" id="SSF51206">
    <property type="entry name" value="cAMP-binding domain-like"/>
    <property type="match status" value="1"/>
</dbReference>
<protein>
    <submittedName>
        <fullName evidence="2">Crp/Fnr family transcriptional regulator</fullName>
    </submittedName>
</protein>
<feature type="domain" description="Cyclic nucleotide-binding" evidence="1">
    <location>
        <begin position="73"/>
        <end position="175"/>
    </location>
</feature>
<evidence type="ECO:0000313" key="3">
    <source>
        <dbReference type="Proteomes" id="UP000678374"/>
    </source>
</evidence>
<organism evidence="2 3">
    <name type="scientific">Ideonella aquatica</name>
    <dbReference type="NCBI Taxonomy" id="2824119"/>
    <lineage>
        <taxon>Bacteria</taxon>
        <taxon>Pseudomonadati</taxon>
        <taxon>Pseudomonadota</taxon>
        <taxon>Betaproteobacteria</taxon>
        <taxon>Burkholderiales</taxon>
        <taxon>Sphaerotilaceae</taxon>
        <taxon>Ideonella</taxon>
    </lineage>
</organism>
<dbReference type="InterPro" id="IPR018490">
    <property type="entry name" value="cNMP-bd_dom_sf"/>
</dbReference>
<dbReference type="Pfam" id="PF00027">
    <property type="entry name" value="cNMP_binding"/>
    <property type="match status" value="1"/>
</dbReference>
<dbReference type="SMART" id="SM00100">
    <property type="entry name" value="cNMP"/>
    <property type="match status" value="1"/>
</dbReference>
<proteinExistence type="predicted"/>
<keyword evidence="3" id="KW-1185">Reference proteome</keyword>
<comment type="caution">
    <text evidence="2">The sequence shown here is derived from an EMBL/GenBank/DDBJ whole genome shotgun (WGS) entry which is preliminary data.</text>
</comment>
<dbReference type="InterPro" id="IPR000595">
    <property type="entry name" value="cNMP-bd_dom"/>
</dbReference>
<dbReference type="AlphaFoldDB" id="A0A940YL90"/>
<dbReference type="InterPro" id="IPR014710">
    <property type="entry name" value="RmlC-like_jellyroll"/>
</dbReference>
<dbReference type="Proteomes" id="UP000678374">
    <property type="component" value="Unassembled WGS sequence"/>
</dbReference>
<reference evidence="2" key="1">
    <citation type="submission" date="2021-04" db="EMBL/GenBank/DDBJ databases">
        <title>The genome sequence of Ideonella sp. 4Y11.</title>
        <authorList>
            <person name="Liu Y."/>
        </authorList>
    </citation>
    <scope>NUCLEOTIDE SEQUENCE</scope>
    <source>
        <strain evidence="2">4Y11</strain>
    </source>
</reference>
<evidence type="ECO:0000259" key="1">
    <source>
        <dbReference type="PROSITE" id="PS50042"/>
    </source>
</evidence>
<evidence type="ECO:0000313" key="2">
    <source>
        <dbReference type="EMBL" id="MBQ0959062.1"/>
    </source>
</evidence>
<dbReference type="Gene3D" id="2.60.120.10">
    <property type="entry name" value="Jelly Rolls"/>
    <property type="match status" value="1"/>
</dbReference>
<gene>
    <name evidence="2" type="ORF">KAK06_08825</name>
</gene>
<accession>A0A940YL90</accession>
<dbReference type="EMBL" id="JAGQDE010000006">
    <property type="protein sequence ID" value="MBQ0959062.1"/>
    <property type="molecule type" value="Genomic_DNA"/>
</dbReference>
<sequence>MLDSLKRLFGRSSAPAAARPDDQGFYATQFVERHADTQLYVHWAQRAPDLKAEPYDAALGVLALVRLLGADRQLADLGTEQLSVMGGYLDYVQVESGKLIIGQEEQGDFMMVVLHGMLVETRLQPSGERIRLGEARAGDLLGEFSALDSETRVSSWTAASPVTLAVISASTLERMTQDDPRLAAALLTWLGKRVSRRLRQANARLGAQLTRGTAD</sequence>